<name>A0A5C5WAR9_9BACT</name>
<dbReference type="Proteomes" id="UP000318995">
    <property type="component" value="Unassembled WGS sequence"/>
</dbReference>
<evidence type="ECO:0000256" key="6">
    <source>
        <dbReference type="SAM" id="Coils"/>
    </source>
</evidence>
<gene>
    <name evidence="9" type="primary">ywqD_2</name>
    <name evidence="9" type="ORF">Pla111_08780</name>
</gene>
<dbReference type="CDD" id="cd05387">
    <property type="entry name" value="BY-kinase"/>
    <property type="match status" value="1"/>
</dbReference>
<keyword evidence="5" id="KW-0829">Tyrosine-protein kinase</keyword>
<evidence type="ECO:0000256" key="4">
    <source>
        <dbReference type="ARBA" id="ARBA00022840"/>
    </source>
</evidence>
<feature type="transmembrane region" description="Helical" evidence="7">
    <location>
        <begin position="62"/>
        <end position="84"/>
    </location>
</feature>
<keyword evidence="2" id="KW-0547">Nucleotide-binding</keyword>
<feature type="transmembrane region" description="Helical" evidence="7">
    <location>
        <begin position="20"/>
        <end position="41"/>
    </location>
</feature>
<keyword evidence="1 9" id="KW-0808">Transferase</keyword>
<dbReference type="GO" id="GO:0004715">
    <property type="term" value="F:non-membrane spanning protein tyrosine kinase activity"/>
    <property type="evidence" value="ECO:0007669"/>
    <property type="project" value="UniProtKB-EC"/>
</dbReference>
<sequence>MTTHDNGDVSTAGPGTAMVQAGSASGGALASPFAGMGAAAAKDVIKGGMDRSGLLNALRRRWLLATCMSTLAGLAAGAGLWLLFPETFSAKAYYKVASDPVTLVDSRAANQTSDFDVFRATQIASIKSPYVLSAALRNSNIGRHKFFPQNPSDDKVMWLRDQLQVSFPNDGELLEISVAGPYPREELKEIIEAVSESYYNEVVYRDRVLRQQPLQILKESFADLEEEIRDEMIAYQQLAEDSGTSAAYSDGFDPETKLMLAEITRMQGEQMKLQTQLMQATMEYQIFERQINDPSYIDAQVDQQLAADPTIGQMQAQVLGLDLQIQQLRTTVKRGSSPEVRRLLRQRDQLNQQIAAMRDQMRAQLAGQNSDEPNPLLKAQTTSFALTRGTLSRELERIEKRIAELQEGLLEKAVNNTDLMLRQTKIEQQRNIQQSIATKIQNLAVELKAPARISALSNPQGAAPAETSSARNLLARAAISSIGGLGALMLTCLGIGFMEFNNRRLDGPEQVDEGLGIRVIGTLPSLSGRKALNPRHPVVAQLSESIDSVRTALMHESTKKARRLVMVTSATTGEGRTTVASQLAASLARAGRRTLLVDGDLRRPILHTLFNLPLEDGLSEVLRAEADATDVARPVESTEGLWVVTAGYCDTDAVKALATDQAEPIFKQLRDSYDFVIIDGPPVLGLSDSLLFGQHCDGVILSVLKDFSNVPKVNQAADLLRSVGVRLIGSVVNGVSSKADRRVTHLQQVASKSSQPKLETIDG</sequence>
<reference evidence="9 10" key="1">
    <citation type="submission" date="2019-02" db="EMBL/GenBank/DDBJ databases">
        <title>Deep-cultivation of Planctomycetes and their phenomic and genomic characterization uncovers novel biology.</title>
        <authorList>
            <person name="Wiegand S."/>
            <person name="Jogler M."/>
            <person name="Boedeker C."/>
            <person name="Pinto D."/>
            <person name="Vollmers J."/>
            <person name="Rivas-Marin E."/>
            <person name="Kohn T."/>
            <person name="Peeters S.H."/>
            <person name="Heuer A."/>
            <person name="Rast P."/>
            <person name="Oberbeckmann S."/>
            <person name="Bunk B."/>
            <person name="Jeske O."/>
            <person name="Meyerdierks A."/>
            <person name="Storesund J.E."/>
            <person name="Kallscheuer N."/>
            <person name="Luecker S."/>
            <person name="Lage O.M."/>
            <person name="Pohl T."/>
            <person name="Merkel B.J."/>
            <person name="Hornburger P."/>
            <person name="Mueller R.-W."/>
            <person name="Bruemmer F."/>
            <person name="Labrenz M."/>
            <person name="Spormann A.M."/>
            <person name="Op Den Camp H."/>
            <person name="Overmann J."/>
            <person name="Amann R."/>
            <person name="Jetten M.S.M."/>
            <person name="Mascher T."/>
            <person name="Medema M.H."/>
            <person name="Devos D.P."/>
            <person name="Kaster A.-K."/>
            <person name="Ovreas L."/>
            <person name="Rohde M."/>
            <person name="Galperin M.Y."/>
            <person name="Jogler C."/>
        </authorList>
    </citation>
    <scope>NUCLEOTIDE SEQUENCE [LARGE SCALE GENOMIC DNA]</scope>
    <source>
        <strain evidence="9 10">Pla111</strain>
    </source>
</reference>
<keyword evidence="4" id="KW-0067">ATP-binding</keyword>
<evidence type="ECO:0000313" key="9">
    <source>
        <dbReference type="EMBL" id="TWT47265.1"/>
    </source>
</evidence>
<dbReference type="InterPro" id="IPR050445">
    <property type="entry name" value="Bact_polysacc_biosynth/exp"/>
</dbReference>
<dbReference type="InterPro" id="IPR005702">
    <property type="entry name" value="Wzc-like_C"/>
</dbReference>
<evidence type="ECO:0000256" key="3">
    <source>
        <dbReference type="ARBA" id="ARBA00022777"/>
    </source>
</evidence>
<dbReference type="InterPro" id="IPR027417">
    <property type="entry name" value="P-loop_NTPase"/>
</dbReference>
<dbReference type="AlphaFoldDB" id="A0A5C5WAR9"/>
<evidence type="ECO:0000256" key="2">
    <source>
        <dbReference type="ARBA" id="ARBA00022741"/>
    </source>
</evidence>
<feature type="domain" description="AAA" evidence="8">
    <location>
        <begin position="566"/>
        <end position="687"/>
    </location>
</feature>
<dbReference type="PANTHER" id="PTHR32309:SF31">
    <property type="entry name" value="CAPSULAR EXOPOLYSACCHARIDE FAMILY"/>
    <property type="match status" value="1"/>
</dbReference>
<evidence type="ECO:0000256" key="7">
    <source>
        <dbReference type="SAM" id="Phobius"/>
    </source>
</evidence>
<evidence type="ECO:0000259" key="8">
    <source>
        <dbReference type="Pfam" id="PF13614"/>
    </source>
</evidence>
<keyword evidence="7" id="KW-1133">Transmembrane helix</keyword>
<keyword evidence="7" id="KW-0472">Membrane</keyword>
<dbReference type="EC" id="2.7.10.2" evidence="9"/>
<dbReference type="NCBIfam" id="TIGR01007">
    <property type="entry name" value="eps_fam"/>
    <property type="match status" value="1"/>
</dbReference>
<dbReference type="PANTHER" id="PTHR32309">
    <property type="entry name" value="TYROSINE-PROTEIN KINASE"/>
    <property type="match status" value="1"/>
</dbReference>
<keyword evidence="10" id="KW-1185">Reference proteome</keyword>
<organism evidence="9 10">
    <name type="scientific">Botrimarina hoheduenensis</name>
    <dbReference type="NCBI Taxonomy" id="2528000"/>
    <lineage>
        <taxon>Bacteria</taxon>
        <taxon>Pseudomonadati</taxon>
        <taxon>Planctomycetota</taxon>
        <taxon>Planctomycetia</taxon>
        <taxon>Pirellulales</taxon>
        <taxon>Lacipirellulaceae</taxon>
        <taxon>Botrimarina</taxon>
    </lineage>
</organism>
<feature type="coiled-coil region" evidence="6">
    <location>
        <begin position="214"/>
        <end position="241"/>
    </location>
</feature>
<feature type="coiled-coil region" evidence="6">
    <location>
        <begin position="388"/>
        <end position="415"/>
    </location>
</feature>
<proteinExistence type="predicted"/>
<dbReference type="RefSeq" id="WP_146571755.1">
    <property type="nucleotide sequence ID" value="NZ_SJPH01000002.1"/>
</dbReference>
<keyword evidence="7" id="KW-0812">Transmembrane</keyword>
<dbReference type="EMBL" id="SJPH01000002">
    <property type="protein sequence ID" value="TWT47265.1"/>
    <property type="molecule type" value="Genomic_DNA"/>
</dbReference>
<accession>A0A5C5WAR9</accession>
<comment type="caution">
    <text evidence="9">The sequence shown here is derived from an EMBL/GenBank/DDBJ whole genome shotgun (WGS) entry which is preliminary data.</text>
</comment>
<dbReference type="InterPro" id="IPR025669">
    <property type="entry name" value="AAA_dom"/>
</dbReference>
<evidence type="ECO:0000256" key="5">
    <source>
        <dbReference type="ARBA" id="ARBA00023137"/>
    </source>
</evidence>
<dbReference type="OrthoDB" id="9775724at2"/>
<keyword evidence="3 9" id="KW-0418">Kinase</keyword>
<evidence type="ECO:0000313" key="10">
    <source>
        <dbReference type="Proteomes" id="UP000318995"/>
    </source>
</evidence>
<dbReference type="GO" id="GO:0005524">
    <property type="term" value="F:ATP binding"/>
    <property type="evidence" value="ECO:0007669"/>
    <property type="project" value="UniProtKB-KW"/>
</dbReference>
<dbReference type="SUPFAM" id="SSF52540">
    <property type="entry name" value="P-loop containing nucleoside triphosphate hydrolases"/>
    <property type="match status" value="1"/>
</dbReference>
<evidence type="ECO:0000256" key="1">
    <source>
        <dbReference type="ARBA" id="ARBA00022679"/>
    </source>
</evidence>
<protein>
    <submittedName>
        <fullName evidence="9">Tyrosine-protein kinase YwqD</fullName>
        <ecNumber evidence="9">2.7.10.2</ecNumber>
    </submittedName>
</protein>
<keyword evidence="6" id="KW-0175">Coiled coil</keyword>
<dbReference type="Pfam" id="PF13614">
    <property type="entry name" value="AAA_31"/>
    <property type="match status" value="1"/>
</dbReference>
<dbReference type="Gene3D" id="3.40.50.300">
    <property type="entry name" value="P-loop containing nucleotide triphosphate hydrolases"/>
    <property type="match status" value="1"/>
</dbReference>